<comment type="caution">
    <text evidence="1">The sequence shown here is derived from an EMBL/GenBank/DDBJ whole genome shotgun (WGS) entry which is preliminary data.</text>
</comment>
<dbReference type="AlphaFoldDB" id="A0A3E4JWV8"/>
<protein>
    <submittedName>
        <fullName evidence="1">Uncharacterized protein</fullName>
    </submittedName>
</protein>
<name>A0A3E4JWV8_PHOVU</name>
<proteinExistence type="predicted"/>
<evidence type="ECO:0000313" key="1">
    <source>
        <dbReference type="EMBL" id="RGJ92312.1"/>
    </source>
</evidence>
<reference evidence="1 2" key="1">
    <citation type="submission" date="2018-08" db="EMBL/GenBank/DDBJ databases">
        <title>A genome reference for cultivated species of the human gut microbiota.</title>
        <authorList>
            <person name="Zou Y."/>
            <person name="Xue W."/>
            <person name="Luo G."/>
        </authorList>
    </citation>
    <scope>NUCLEOTIDE SEQUENCE [LARGE SCALE GENOMIC DNA]</scope>
    <source>
        <strain evidence="1 2">TM05-16</strain>
    </source>
</reference>
<organism evidence="1 2">
    <name type="scientific">Phocaeicola vulgatus</name>
    <name type="common">Bacteroides vulgatus</name>
    <dbReference type="NCBI Taxonomy" id="821"/>
    <lineage>
        <taxon>Bacteria</taxon>
        <taxon>Pseudomonadati</taxon>
        <taxon>Bacteroidota</taxon>
        <taxon>Bacteroidia</taxon>
        <taxon>Bacteroidales</taxon>
        <taxon>Bacteroidaceae</taxon>
        <taxon>Phocaeicola</taxon>
    </lineage>
</organism>
<accession>A0A3E4JWV8</accession>
<dbReference type="EMBL" id="QSPP01000001">
    <property type="protein sequence ID" value="RGJ92312.1"/>
    <property type="molecule type" value="Genomic_DNA"/>
</dbReference>
<gene>
    <name evidence="1" type="ORF">DXD46_00885</name>
</gene>
<sequence length="70" mass="8046">MNVITATGQIWRQKYASPREGRFPSATAGREDLQGAAVIRYFRGTISRKVRTDCKDKDIKGLKDRYKGRR</sequence>
<dbReference type="Proteomes" id="UP000260640">
    <property type="component" value="Unassembled WGS sequence"/>
</dbReference>
<evidence type="ECO:0000313" key="2">
    <source>
        <dbReference type="Proteomes" id="UP000260640"/>
    </source>
</evidence>
<dbReference type="RefSeq" id="WP_005807174.1">
    <property type="nucleotide sequence ID" value="NZ_QSPP01000001.1"/>
</dbReference>